<evidence type="ECO:0000256" key="4">
    <source>
        <dbReference type="SAM" id="MobiDB-lite"/>
    </source>
</evidence>
<evidence type="ECO:0000256" key="1">
    <source>
        <dbReference type="ARBA" id="ARBA00022574"/>
    </source>
</evidence>
<evidence type="ECO:0000256" key="2">
    <source>
        <dbReference type="ARBA" id="ARBA00022737"/>
    </source>
</evidence>
<dbReference type="Gene3D" id="2.130.10.10">
    <property type="entry name" value="YVTN repeat-like/Quinoprotein amine dehydrogenase"/>
    <property type="match status" value="1"/>
</dbReference>
<dbReference type="EMBL" id="GDAI01000927">
    <property type="protein sequence ID" value="JAI16676.1"/>
    <property type="molecule type" value="mRNA"/>
</dbReference>
<proteinExistence type="evidence at transcript level"/>
<feature type="compositionally biased region" description="Basic and acidic residues" evidence="4">
    <location>
        <begin position="1"/>
        <end position="20"/>
    </location>
</feature>
<dbReference type="SUPFAM" id="SSF50978">
    <property type="entry name" value="WD40 repeat-like"/>
    <property type="match status" value="1"/>
</dbReference>
<dbReference type="InterPro" id="IPR015943">
    <property type="entry name" value="WD40/YVTN_repeat-like_dom_sf"/>
</dbReference>
<evidence type="ECO:0000313" key="5">
    <source>
        <dbReference type="EMBL" id="JAI16676.1"/>
    </source>
</evidence>
<name>A0A0K8TRB7_TABBR</name>
<feature type="region of interest" description="Disordered" evidence="4">
    <location>
        <begin position="1"/>
        <end position="143"/>
    </location>
</feature>
<keyword evidence="1 3" id="KW-0853">WD repeat</keyword>
<feature type="compositionally biased region" description="Basic and acidic residues" evidence="4">
    <location>
        <begin position="88"/>
        <end position="103"/>
    </location>
</feature>
<reference evidence="5" key="1">
    <citation type="journal article" date="2015" name="Insect Biochem. Mol. Biol.">
        <title>An insight into the sialome of the horse fly, Tabanus bromius.</title>
        <authorList>
            <person name="Ribeiro J.M."/>
            <person name="Kazimirova M."/>
            <person name="Takac P."/>
            <person name="Andersen J.F."/>
            <person name="Francischetti I.M."/>
        </authorList>
    </citation>
    <scope>NUCLEOTIDE SEQUENCE</scope>
</reference>
<dbReference type="InterPro" id="IPR001680">
    <property type="entry name" value="WD40_rpt"/>
</dbReference>
<dbReference type="PANTHER" id="PTHR15574">
    <property type="entry name" value="WD REPEAT DOMAIN-CONTAINING FAMILY"/>
    <property type="match status" value="1"/>
</dbReference>
<dbReference type="InterPro" id="IPR045151">
    <property type="entry name" value="DCAF8"/>
</dbReference>
<feature type="non-terminal residue" evidence="5">
    <location>
        <position position="1"/>
    </location>
</feature>
<accession>A0A0K8TRB7</accession>
<organism evidence="5">
    <name type="scientific">Tabanus bromius</name>
    <name type="common">Band-eyed brown horse fly</name>
    <dbReference type="NCBI Taxonomy" id="304241"/>
    <lineage>
        <taxon>Eukaryota</taxon>
        <taxon>Metazoa</taxon>
        <taxon>Ecdysozoa</taxon>
        <taxon>Arthropoda</taxon>
        <taxon>Hexapoda</taxon>
        <taxon>Insecta</taxon>
        <taxon>Pterygota</taxon>
        <taxon>Neoptera</taxon>
        <taxon>Endopterygota</taxon>
        <taxon>Diptera</taxon>
        <taxon>Brachycera</taxon>
        <taxon>Tabanomorpha</taxon>
        <taxon>Tabanoidea</taxon>
        <taxon>Tabanidae</taxon>
        <taxon>Tabanus</taxon>
    </lineage>
</organism>
<feature type="repeat" description="WD" evidence="3">
    <location>
        <begin position="214"/>
        <end position="255"/>
    </location>
</feature>
<dbReference type="AlphaFoldDB" id="A0A0K8TRB7"/>
<feature type="compositionally biased region" description="Polar residues" evidence="4">
    <location>
        <begin position="130"/>
        <end position="143"/>
    </location>
</feature>
<dbReference type="GO" id="GO:0080008">
    <property type="term" value="C:Cul4-RING E3 ubiquitin ligase complex"/>
    <property type="evidence" value="ECO:0007669"/>
    <property type="project" value="TreeGrafter"/>
</dbReference>
<protein>
    <submittedName>
        <fullName evidence="5">Putative wd40 repeat protein</fullName>
    </submittedName>
</protein>
<feature type="compositionally biased region" description="Acidic residues" evidence="4">
    <location>
        <begin position="104"/>
        <end position="113"/>
    </location>
</feature>
<dbReference type="Pfam" id="PF00400">
    <property type="entry name" value="WD40"/>
    <property type="match status" value="3"/>
</dbReference>
<evidence type="ECO:0000256" key="3">
    <source>
        <dbReference type="PROSITE-ProRule" id="PRU00221"/>
    </source>
</evidence>
<keyword evidence="2" id="KW-0677">Repeat</keyword>
<feature type="compositionally biased region" description="Low complexity" evidence="4">
    <location>
        <begin position="21"/>
        <end position="38"/>
    </location>
</feature>
<dbReference type="PROSITE" id="PS50082">
    <property type="entry name" value="WD_REPEATS_2"/>
    <property type="match status" value="1"/>
</dbReference>
<sequence>ESTSNKDENMSEDADKKNSNDAETSSNSNSSNANAAVENKSEDSDENASSSSSRQRTPTARSIWRSRFGHRNYRSQVLSTSSSDDENEVQRLIRDTENERSSDDDSSSEDEGENALTDLYERPSSDSSSYDPNFSLDSDGSNTSTNEYAATVVKDLSSKTKPGYNFNLLQGLRCREQGLSDRGRRTLRSCEQSFQEKTYAARQTVERMTIIEMLEGHGGCVNSLNFNKAGDLLVSGSDDLKIKLWNWASNKVVHSFTSGHNLNVFQTKFLELGNGINIVSSARDGQVRHMTIPSSGGQPISTVLIKHLGSVHKIALTPNNPYEIITAGEDGHVVRCDLRDNRKERVVTVKVKKRNVPLYSIAHHPFDQEFCVCGRDQFIRVYDKRNLRKVQAMMCPSHLEDKKPFASHITCAVYNWNGSEILASYSDEDIYLFNNKCYLPGHFTHKYKGHNNNNTIKGVNFFGLNSEYVVSGSDCGNIFFWEKNSESIINWVKGDFSGVVNCLEPHPSFPVLATSGLDKDVKIWMPVSETYPPKMAGLERCVKGNTKRPIIAENDWLIDDTTFFFFVRQCLRNRRTNDVDGNCPNVQDLLSSDSGEEYDYEPRGEPFQERCSPQ</sequence>
<dbReference type="PROSITE" id="PS50294">
    <property type="entry name" value="WD_REPEATS_REGION"/>
    <property type="match status" value="1"/>
</dbReference>
<dbReference type="PANTHER" id="PTHR15574:SF21">
    <property type="entry name" value="DDB1- AND CUL4-ASSOCIATED FACTOR 8"/>
    <property type="match status" value="1"/>
</dbReference>
<dbReference type="SMART" id="SM00320">
    <property type="entry name" value="WD40"/>
    <property type="match status" value="7"/>
</dbReference>
<dbReference type="InterPro" id="IPR036322">
    <property type="entry name" value="WD40_repeat_dom_sf"/>
</dbReference>
<dbReference type="GO" id="GO:0005737">
    <property type="term" value="C:cytoplasm"/>
    <property type="evidence" value="ECO:0007669"/>
    <property type="project" value="TreeGrafter"/>
</dbReference>
<feature type="region of interest" description="Disordered" evidence="4">
    <location>
        <begin position="591"/>
        <end position="614"/>
    </location>
</feature>